<dbReference type="RefSeq" id="WP_188801237.1">
    <property type="nucleotide sequence ID" value="NZ_BMIZ01000004.1"/>
</dbReference>
<dbReference type="PANTHER" id="PTHR43798:SF33">
    <property type="entry name" value="HYDROLASE, PUTATIVE (AFU_ORTHOLOGUE AFUA_2G14860)-RELATED"/>
    <property type="match status" value="1"/>
</dbReference>
<dbReference type="InterPro" id="IPR029058">
    <property type="entry name" value="AB_hydrolase_fold"/>
</dbReference>
<dbReference type="GO" id="GO:0016787">
    <property type="term" value="F:hydrolase activity"/>
    <property type="evidence" value="ECO:0007669"/>
    <property type="project" value="UniProtKB-KW"/>
</dbReference>
<protein>
    <submittedName>
        <fullName evidence="2">Alpha/beta fold hydrolase</fullName>
    </submittedName>
</protein>
<keyword evidence="2" id="KW-0378">Hydrolase</keyword>
<dbReference type="InterPro" id="IPR050266">
    <property type="entry name" value="AB_hydrolase_sf"/>
</dbReference>
<dbReference type="SUPFAM" id="SSF53474">
    <property type="entry name" value="alpha/beta-Hydrolases"/>
    <property type="match status" value="1"/>
</dbReference>
<dbReference type="InterPro" id="IPR000073">
    <property type="entry name" value="AB_hydrolase_1"/>
</dbReference>
<dbReference type="Gene3D" id="3.40.50.1820">
    <property type="entry name" value="alpha/beta hydrolase"/>
    <property type="match status" value="1"/>
</dbReference>
<gene>
    <name evidence="2" type="ORF">ISN74_11460</name>
</gene>
<dbReference type="EMBL" id="CP064030">
    <property type="protein sequence ID" value="QRN52116.1"/>
    <property type="molecule type" value="Genomic_DNA"/>
</dbReference>
<keyword evidence="3" id="KW-1185">Reference proteome</keyword>
<dbReference type="Pfam" id="PF00561">
    <property type="entry name" value="Abhydrolase_1"/>
    <property type="match status" value="1"/>
</dbReference>
<organism evidence="2 3">
    <name type="scientific">Dyella caseinilytica</name>
    <dbReference type="NCBI Taxonomy" id="1849581"/>
    <lineage>
        <taxon>Bacteria</taxon>
        <taxon>Pseudomonadati</taxon>
        <taxon>Pseudomonadota</taxon>
        <taxon>Gammaproteobacteria</taxon>
        <taxon>Lysobacterales</taxon>
        <taxon>Rhodanobacteraceae</taxon>
        <taxon>Dyella</taxon>
    </lineage>
</organism>
<dbReference type="Proteomes" id="UP000663181">
    <property type="component" value="Chromosome"/>
</dbReference>
<evidence type="ECO:0000259" key="1">
    <source>
        <dbReference type="Pfam" id="PF00561"/>
    </source>
</evidence>
<evidence type="ECO:0000313" key="3">
    <source>
        <dbReference type="Proteomes" id="UP000663181"/>
    </source>
</evidence>
<dbReference type="PANTHER" id="PTHR43798">
    <property type="entry name" value="MONOACYLGLYCEROL LIPASE"/>
    <property type="match status" value="1"/>
</dbReference>
<reference evidence="2 3" key="1">
    <citation type="submission" date="2020-10" db="EMBL/GenBank/DDBJ databases">
        <title>Phylogeny of dyella-like bacteria.</title>
        <authorList>
            <person name="Fu J."/>
        </authorList>
    </citation>
    <scope>NUCLEOTIDE SEQUENCE [LARGE SCALE GENOMIC DNA]</scope>
    <source>
        <strain evidence="2 3">DHOB09</strain>
    </source>
</reference>
<feature type="domain" description="AB hydrolase-1" evidence="1">
    <location>
        <begin position="50"/>
        <end position="312"/>
    </location>
</feature>
<sequence length="333" mass="36420">MLVWLAMTLAVVTSANNPPIDTVYLALPNAPGEHLALHCVHPSQATQAAVLFIHGASFPTLLASGFQFSPGDSWIHDAAKHGYLSCGLDFLGFGDSSRPPAMLRPAEGAAPVIRAKEAADEIAAAVDYLRSKQGMTSIHVVAHSWGTIPAATFAANHPYELTSLTLFGPVVPVKTPADDDPTHIAWWSITAQQRLEQLRFKDILPRNQYLLEPAVDQRWTATFAASVPHVPGDKDDMLRIPSGPLVDIDTVSAGTYPYKASDVWVPVFVVYGNYDNVVNDEGATRFLAGFTHSPLRWRLRIDDGTHVMHLEKNRHSLYESVNAFIHAAESTER</sequence>
<accession>A0ABX7GP40</accession>
<evidence type="ECO:0000313" key="2">
    <source>
        <dbReference type="EMBL" id="QRN52116.1"/>
    </source>
</evidence>
<name>A0ABX7GP40_9GAMM</name>
<proteinExistence type="predicted"/>